<proteinExistence type="predicted"/>
<evidence type="ECO:0000313" key="1">
    <source>
        <dbReference type="EMBL" id="RZB28634.1"/>
    </source>
</evidence>
<gene>
    <name evidence="1" type="ORF">AEth_01894</name>
</gene>
<dbReference type="AlphaFoldDB" id="A0A8B3S079"/>
<name>A0A8B3S079_9EURY</name>
<sequence length="39" mass="4626">MKLITLQLGGVFREDRVKCKNWGFIMSRKDAEREKAKKD</sequence>
<comment type="caution">
    <text evidence="1">The sequence shown here is derived from an EMBL/GenBank/DDBJ whole genome shotgun (WGS) entry which is preliminary data.</text>
</comment>
<organism evidence="1 2">
    <name type="scientific">Candidatus Argoarchaeum ethanivorans</name>
    <dbReference type="NCBI Taxonomy" id="2608793"/>
    <lineage>
        <taxon>Archaea</taxon>
        <taxon>Methanobacteriati</taxon>
        <taxon>Methanobacteriota</taxon>
        <taxon>Stenosarchaea group</taxon>
        <taxon>Methanomicrobia</taxon>
        <taxon>Methanosarcinales</taxon>
        <taxon>Methanosarcinales incertae sedis</taxon>
        <taxon>GOM Arc I cluster</taxon>
        <taxon>Candidatus Argoarchaeum</taxon>
    </lineage>
</organism>
<accession>A0A8B3S079</accession>
<evidence type="ECO:0000313" key="2">
    <source>
        <dbReference type="Proteomes" id="UP000291831"/>
    </source>
</evidence>
<reference evidence="2" key="1">
    <citation type="submission" date="2019-01" db="EMBL/GenBank/DDBJ databases">
        <title>Anaerobic oxidation of ethane by archaea from a marine hydrocarbon seep.</title>
        <authorList>
            <person name="Musat F."/>
        </authorList>
    </citation>
    <scope>NUCLEOTIDE SEQUENCE [LARGE SCALE GENOMIC DNA]</scope>
</reference>
<dbReference type="Proteomes" id="UP000291831">
    <property type="component" value="Unassembled WGS sequence"/>
</dbReference>
<protein>
    <submittedName>
        <fullName evidence="1">Uncharacterized protein</fullName>
    </submittedName>
</protein>
<dbReference type="EMBL" id="RPGO01000040">
    <property type="protein sequence ID" value="RZB28634.1"/>
    <property type="molecule type" value="Genomic_DNA"/>
</dbReference>